<keyword evidence="8" id="KW-1015">Disulfide bond</keyword>
<dbReference type="EMBL" id="WKMX01000006">
    <property type="protein sequence ID" value="MRZ06021.1"/>
    <property type="molecule type" value="Genomic_DNA"/>
</dbReference>
<dbReference type="GO" id="GO:0005524">
    <property type="term" value="F:ATP binding"/>
    <property type="evidence" value="ECO:0007669"/>
    <property type="project" value="InterPro"/>
</dbReference>
<proteinExistence type="inferred from homology"/>
<evidence type="ECO:0000256" key="10">
    <source>
        <dbReference type="SAM" id="Phobius"/>
    </source>
</evidence>
<evidence type="ECO:0000313" key="17">
    <source>
        <dbReference type="Proteomes" id="UP000471216"/>
    </source>
</evidence>
<keyword evidence="7 10" id="KW-0472">Membrane</keyword>
<dbReference type="GO" id="GO:0016020">
    <property type="term" value="C:membrane"/>
    <property type="evidence" value="ECO:0007669"/>
    <property type="project" value="UniProtKB-SubCell"/>
</dbReference>
<gene>
    <name evidence="15" type="ORF">GKD54_07280</name>
    <name evidence="14" type="ORF">GKD58_10530</name>
</gene>
<dbReference type="Pfam" id="PF13462">
    <property type="entry name" value="Thioredoxin_4"/>
    <property type="match status" value="1"/>
</dbReference>
<evidence type="ECO:0000259" key="13">
    <source>
        <dbReference type="Pfam" id="PF13462"/>
    </source>
</evidence>
<keyword evidence="3 10" id="KW-0812">Transmembrane</keyword>
<dbReference type="CDD" id="cd12921">
    <property type="entry name" value="VKOR_4"/>
    <property type="match status" value="1"/>
</dbReference>
<accession>A0A6I2NC63</accession>
<evidence type="ECO:0000256" key="9">
    <source>
        <dbReference type="ARBA" id="ARBA00023284"/>
    </source>
</evidence>
<feature type="domain" description="Thioredoxin-like fold" evidence="13">
    <location>
        <begin position="371"/>
        <end position="516"/>
    </location>
</feature>
<evidence type="ECO:0000256" key="1">
    <source>
        <dbReference type="ARBA" id="ARBA00004141"/>
    </source>
</evidence>
<protein>
    <submittedName>
        <fullName evidence="14">Thioredoxin domain-containing protein</fullName>
    </submittedName>
</protein>
<keyword evidence="4" id="KW-0874">Quinone</keyword>
<comment type="subcellular location">
    <subcellularLocation>
        <location evidence="1">Membrane</location>
        <topology evidence="1">Multi-pass membrane protein</topology>
    </subcellularLocation>
</comment>
<feature type="transmembrane region" description="Helical" evidence="10">
    <location>
        <begin position="247"/>
        <end position="266"/>
    </location>
</feature>
<dbReference type="Gene3D" id="1.20.1440.130">
    <property type="entry name" value="VKOR domain"/>
    <property type="match status" value="1"/>
</dbReference>
<dbReference type="Proteomes" id="UP000450599">
    <property type="component" value="Unassembled WGS sequence"/>
</dbReference>
<dbReference type="InterPro" id="IPR005074">
    <property type="entry name" value="Peptidase_C39"/>
</dbReference>
<keyword evidence="9" id="KW-0676">Redox-active center</keyword>
<evidence type="ECO:0000256" key="4">
    <source>
        <dbReference type="ARBA" id="ARBA00022719"/>
    </source>
</evidence>
<sequence>MIMDDIFIRYLKFLGVKYTKKYAKELCESNPNKNNLYGLSSLLDKYQVDNEGLLLDRSKSSLSKIDPPFVVEMKDGFGIVLEKDTEKIDLLISKKKKTISYDEFIENWSGVVLISELNEKSGEPNYSENRKASFLEIFEKCLLGALLFLFLLFCGIENGLFSECGLVFSLLLNIMGFCVCWLLIDNQIDSSSGYIDSLCPLFGGGKDCNHILKSDASRLFGYIAWSEIGISFYISNLWLIFCFTNLYAYLSVISVCSLLFTFWSVYYQKYEAKEWCFLCLLVVFSLWLLFVNNLVFGLIRMPDFRYGDLISVLCIYLIPLFSVHLLLPIFMKSSKLEEVSRRFKQLKSDEDIFRSLLKSSRKYVIDKRLGISWGDFESKNTITVISNPYCKSCGEMHSNLKAMMMNARVKYNIQYIFVTYNQTLEKSIALFMAMNQSLNSSKFDAFLDDWFSSDDKKRQDIMNGKYLFDINDECWWKNIKDQKNFAKFVDVKATPTLFFNGYLLPSKYDVEDLVEFCDVDVDVD</sequence>
<dbReference type="Gene3D" id="3.90.70.10">
    <property type="entry name" value="Cysteine proteinases"/>
    <property type="match status" value="1"/>
</dbReference>
<dbReference type="GO" id="GO:0006508">
    <property type="term" value="P:proteolysis"/>
    <property type="evidence" value="ECO:0007669"/>
    <property type="project" value="InterPro"/>
</dbReference>
<evidence type="ECO:0000256" key="3">
    <source>
        <dbReference type="ARBA" id="ARBA00022692"/>
    </source>
</evidence>
<dbReference type="InterPro" id="IPR038354">
    <property type="entry name" value="VKOR_sf"/>
</dbReference>
<dbReference type="InterPro" id="IPR012932">
    <property type="entry name" value="VKOR"/>
</dbReference>
<feature type="domain" description="Peptidase C39" evidence="11">
    <location>
        <begin position="11"/>
        <end position="116"/>
    </location>
</feature>
<dbReference type="GO" id="GO:0016491">
    <property type="term" value="F:oxidoreductase activity"/>
    <property type="evidence" value="ECO:0007669"/>
    <property type="project" value="UniProtKB-KW"/>
</dbReference>
<feature type="domain" description="Vitamin K epoxide reductase" evidence="12">
    <location>
        <begin position="170"/>
        <end position="291"/>
    </location>
</feature>
<feature type="transmembrane region" description="Helical" evidence="10">
    <location>
        <begin position="141"/>
        <end position="160"/>
    </location>
</feature>
<evidence type="ECO:0000256" key="7">
    <source>
        <dbReference type="ARBA" id="ARBA00023136"/>
    </source>
</evidence>
<dbReference type="InterPro" id="IPR012336">
    <property type="entry name" value="Thioredoxin-like_fold"/>
</dbReference>
<evidence type="ECO:0000256" key="5">
    <source>
        <dbReference type="ARBA" id="ARBA00022989"/>
    </source>
</evidence>
<evidence type="ECO:0000256" key="6">
    <source>
        <dbReference type="ARBA" id="ARBA00023002"/>
    </source>
</evidence>
<feature type="transmembrane region" description="Helical" evidence="10">
    <location>
        <begin position="219"/>
        <end position="241"/>
    </location>
</feature>
<organism evidence="14 16">
    <name type="scientific">Parabacteroides distasonis</name>
    <dbReference type="NCBI Taxonomy" id="823"/>
    <lineage>
        <taxon>Bacteria</taxon>
        <taxon>Pseudomonadati</taxon>
        <taxon>Bacteroidota</taxon>
        <taxon>Bacteroidia</taxon>
        <taxon>Bacteroidales</taxon>
        <taxon>Tannerellaceae</taxon>
        <taxon>Parabacteroides</taxon>
    </lineage>
</organism>
<dbReference type="EMBL" id="WKMW01000009">
    <property type="protein sequence ID" value="MRY84685.1"/>
    <property type="molecule type" value="Genomic_DNA"/>
</dbReference>
<evidence type="ECO:0000313" key="15">
    <source>
        <dbReference type="EMBL" id="MRZ06021.1"/>
    </source>
</evidence>
<evidence type="ECO:0000259" key="11">
    <source>
        <dbReference type="Pfam" id="PF03412"/>
    </source>
</evidence>
<dbReference type="Proteomes" id="UP000471216">
    <property type="component" value="Unassembled WGS sequence"/>
</dbReference>
<dbReference type="AlphaFoldDB" id="A0A6I2NC63"/>
<feature type="transmembrane region" description="Helical" evidence="10">
    <location>
        <begin position="275"/>
        <end position="297"/>
    </location>
</feature>
<evidence type="ECO:0000313" key="14">
    <source>
        <dbReference type="EMBL" id="MRY84685.1"/>
    </source>
</evidence>
<feature type="transmembrane region" description="Helical" evidence="10">
    <location>
        <begin position="166"/>
        <end position="184"/>
    </location>
</feature>
<name>A0A6I2NC63_PARDI</name>
<dbReference type="GO" id="GO:0008233">
    <property type="term" value="F:peptidase activity"/>
    <property type="evidence" value="ECO:0007669"/>
    <property type="project" value="InterPro"/>
</dbReference>
<evidence type="ECO:0000256" key="8">
    <source>
        <dbReference type="ARBA" id="ARBA00023157"/>
    </source>
</evidence>
<comment type="caution">
    <text evidence="14">The sequence shown here is derived from an EMBL/GenBank/DDBJ whole genome shotgun (WGS) entry which is preliminary data.</text>
</comment>
<dbReference type="InterPro" id="IPR036249">
    <property type="entry name" value="Thioredoxin-like_sf"/>
</dbReference>
<dbReference type="Pfam" id="PF03412">
    <property type="entry name" value="Peptidase_C39"/>
    <property type="match status" value="1"/>
</dbReference>
<reference evidence="16 17" key="1">
    <citation type="journal article" date="2019" name="Nat. Med.">
        <title>A library of human gut bacterial isolates paired with longitudinal multiomics data enables mechanistic microbiome research.</title>
        <authorList>
            <person name="Poyet M."/>
            <person name="Groussin M."/>
            <person name="Gibbons S.M."/>
            <person name="Avila-Pacheco J."/>
            <person name="Jiang X."/>
            <person name="Kearney S.M."/>
            <person name="Perrotta A.R."/>
            <person name="Berdy B."/>
            <person name="Zhao S."/>
            <person name="Lieberman T.D."/>
            <person name="Swanson P.K."/>
            <person name="Smith M."/>
            <person name="Roesemann S."/>
            <person name="Alexander J.E."/>
            <person name="Rich S.A."/>
            <person name="Livny J."/>
            <person name="Vlamakis H."/>
            <person name="Clish C."/>
            <person name="Bullock K."/>
            <person name="Deik A."/>
            <person name="Scott J."/>
            <person name="Pierce K.A."/>
            <person name="Xavier R.J."/>
            <person name="Alm E.J."/>
        </authorList>
    </citation>
    <scope>NUCLEOTIDE SEQUENCE [LARGE SCALE GENOMIC DNA]</scope>
    <source>
        <strain evidence="15 17">BIOML-A10</strain>
        <strain evidence="14 16">BIOML-A11</strain>
    </source>
</reference>
<dbReference type="GO" id="GO:0048038">
    <property type="term" value="F:quinone binding"/>
    <property type="evidence" value="ECO:0007669"/>
    <property type="project" value="UniProtKB-KW"/>
</dbReference>
<keyword evidence="6" id="KW-0560">Oxidoreductase</keyword>
<evidence type="ECO:0000313" key="16">
    <source>
        <dbReference type="Proteomes" id="UP000450599"/>
    </source>
</evidence>
<dbReference type="Gene3D" id="3.40.30.10">
    <property type="entry name" value="Glutaredoxin"/>
    <property type="match status" value="1"/>
</dbReference>
<dbReference type="SUPFAM" id="SSF52833">
    <property type="entry name" value="Thioredoxin-like"/>
    <property type="match status" value="1"/>
</dbReference>
<keyword evidence="5 10" id="KW-1133">Transmembrane helix</keyword>
<feature type="transmembrane region" description="Helical" evidence="10">
    <location>
        <begin position="309"/>
        <end position="331"/>
    </location>
</feature>
<evidence type="ECO:0000259" key="12">
    <source>
        <dbReference type="Pfam" id="PF07884"/>
    </source>
</evidence>
<dbReference type="Pfam" id="PF07884">
    <property type="entry name" value="VKOR"/>
    <property type="match status" value="1"/>
</dbReference>
<comment type="similarity">
    <text evidence="2">Belongs to the VKOR family.</text>
</comment>
<evidence type="ECO:0000256" key="2">
    <source>
        <dbReference type="ARBA" id="ARBA00006214"/>
    </source>
</evidence>